<organism evidence="4">
    <name type="scientific">marine sediment metagenome</name>
    <dbReference type="NCBI Taxonomy" id="412755"/>
    <lineage>
        <taxon>unclassified sequences</taxon>
        <taxon>metagenomes</taxon>
        <taxon>ecological metagenomes</taxon>
    </lineage>
</organism>
<dbReference type="GO" id="GO:0003677">
    <property type="term" value="F:DNA binding"/>
    <property type="evidence" value="ECO:0007669"/>
    <property type="project" value="InterPro"/>
</dbReference>
<proteinExistence type="predicted"/>
<evidence type="ECO:0000256" key="2">
    <source>
        <dbReference type="ARBA" id="ARBA00022679"/>
    </source>
</evidence>
<feature type="non-terminal residue" evidence="4">
    <location>
        <position position="1"/>
    </location>
</feature>
<protein>
    <recommendedName>
        <fullName evidence="3">DNA methylase N-4/N-6 domain-containing protein</fullName>
    </recommendedName>
</protein>
<dbReference type="InterPro" id="IPR002941">
    <property type="entry name" value="DNA_methylase_N4/N6"/>
</dbReference>
<sequence length="174" mass="19362">GDNRDQRSFLAWCSLWMAAARRACSVGSPVAIFSDWRQLPTVTDALQCGGWVWRGIATWHKPGIRMQRGCFSASSEFVIWGTNGGKIDHDGYAQNVFQCAPADDKNHLAEKPLEVLLWILKTVPETATILDPFMGSGTTLRAAKDLGRYAIGIEIEERYCEIAAKRMAQMVMPL</sequence>
<evidence type="ECO:0000259" key="3">
    <source>
        <dbReference type="Pfam" id="PF01555"/>
    </source>
</evidence>
<keyword evidence="1" id="KW-0489">Methyltransferase</keyword>
<dbReference type="SUPFAM" id="SSF53335">
    <property type="entry name" value="S-adenosyl-L-methionine-dependent methyltransferases"/>
    <property type="match status" value="1"/>
</dbReference>
<comment type="caution">
    <text evidence="4">The sequence shown here is derived from an EMBL/GenBank/DDBJ whole genome shotgun (WGS) entry which is preliminary data.</text>
</comment>
<feature type="domain" description="DNA methylase N-4/N-6" evidence="3">
    <location>
        <begin position="2"/>
        <end position="165"/>
    </location>
</feature>
<name>X0S0P6_9ZZZZ</name>
<dbReference type="GO" id="GO:0032259">
    <property type="term" value="P:methylation"/>
    <property type="evidence" value="ECO:0007669"/>
    <property type="project" value="UniProtKB-KW"/>
</dbReference>
<dbReference type="AlphaFoldDB" id="X0S0P6"/>
<reference evidence="4" key="1">
    <citation type="journal article" date="2014" name="Front. Microbiol.">
        <title>High frequency of phylogenetically diverse reductive dehalogenase-homologous genes in deep subseafloor sedimentary metagenomes.</title>
        <authorList>
            <person name="Kawai M."/>
            <person name="Futagami T."/>
            <person name="Toyoda A."/>
            <person name="Takaki Y."/>
            <person name="Nishi S."/>
            <person name="Hori S."/>
            <person name="Arai W."/>
            <person name="Tsubouchi T."/>
            <person name="Morono Y."/>
            <person name="Uchiyama I."/>
            <person name="Ito T."/>
            <person name="Fujiyama A."/>
            <person name="Inagaki F."/>
            <person name="Takami H."/>
        </authorList>
    </citation>
    <scope>NUCLEOTIDE SEQUENCE</scope>
    <source>
        <strain evidence="4">Expedition CK06-06</strain>
    </source>
</reference>
<dbReference type="PRINTS" id="PR00508">
    <property type="entry name" value="S21N4MTFRASE"/>
</dbReference>
<keyword evidence="2" id="KW-0808">Transferase</keyword>
<dbReference type="GO" id="GO:0009007">
    <property type="term" value="F:site-specific DNA-methyltransferase (adenine-specific) activity"/>
    <property type="evidence" value="ECO:0007669"/>
    <property type="project" value="TreeGrafter"/>
</dbReference>
<dbReference type="Gene3D" id="3.40.50.150">
    <property type="entry name" value="Vaccinia Virus protein VP39"/>
    <property type="match status" value="1"/>
</dbReference>
<evidence type="ECO:0000313" key="4">
    <source>
        <dbReference type="EMBL" id="GAF74623.1"/>
    </source>
</evidence>
<dbReference type="GO" id="GO:0005737">
    <property type="term" value="C:cytoplasm"/>
    <property type="evidence" value="ECO:0007669"/>
    <property type="project" value="TreeGrafter"/>
</dbReference>
<dbReference type="EMBL" id="BARS01001654">
    <property type="protein sequence ID" value="GAF74623.1"/>
    <property type="molecule type" value="Genomic_DNA"/>
</dbReference>
<dbReference type="GO" id="GO:0008170">
    <property type="term" value="F:N-methyltransferase activity"/>
    <property type="evidence" value="ECO:0007669"/>
    <property type="project" value="InterPro"/>
</dbReference>
<dbReference type="PANTHER" id="PTHR13370:SF3">
    <property type="entry name" value="TRNA (GUANINE(10)-N2)-METHYLTRANSFERASE HOMOLOG"/>
    <property type="match status" value="1"/>
</dbReference>
<evidence type="ECO:0000256" key="1">
    <source>
        <dbReference type="ARBA" id="ARBA00022603"/>
    </source>
</evidence>
<dbReference type="Pfam" id="PF01555">
    <property type="entry name" value="N6_N4_Mtase"/>
    <property type="match status" value="1"/>
</dbReference>
<dbReference type="PANTHER" id="PTHR13370">
    <property type="entry name" value="RNA METHYLASE-RELATED"/>
    <property type="match status" value="1"/>
</dbReference>
<accession>X0S0P6</accession>
<gene>
    <name evidence="4" type="ORF">S01H1_03117</name>
</gene>
<dbReference type="InterPro" id="IPR029063">
    <property type="entry name" value="SAM-dependent_MTases_sf"/>
</dbReference>
<dbReference type="InterPro" id="IPR001091">
    <property type="entry name" value="RM_Methyltransferase"/>
</dbReference>